<organism evidence="19 20">
    <name type="scientific">Parolsenella catena</name>
    <dbReference type="NCBI Taxonomy" id="2003188"/>
    <lineage>
        <taxon>Bacteria</taxon>
        <taxon>Bacillati</taxon>
        <taxon>Actinomycetota</taxon>
        <taxon>Coriobacteriia</taxon>
        <taxon>Coriobacteriales</taxon>
        <taxon>Atopobiaceae</taxon>
        <taxon>Parolsenella</taxon>
    </lineage>
</organism>
<keyword evidence="15 17" id="KW-0961">Cell wall biogenesis/degradation</keyword>
<comment type="catalytic activity">
    <reaction evidence="16 17">
        <text>UDP-N-acetyl-alpha-D-muramate + NADP(+) = UDP-N-acetyl-3-O-(1-carboxyvinyl)-alpha-D-glucosamine + NADPH + H(+)</text>
        <dbReference type="Rhea" id="RHEA:12248"/>
        <dbReference type="ChEBI" id="CHEBI:15378"/>
        <dbReference type="ChEBI" id="CHEBI:57783"/>
        <dbReference type="ChEBI" id="CHEBI:58349"/>
        <dbReference type="ChEBI" id="CHEBI:68483"/>
        <dbReference type="ChEBI" id="CHEBI:70757"/>
        <dbReference type="EC" id="1.3.1.98"/>
    </reaction>
</comment>
<dbReference type="GO" id="GO:0071949">
    <property type="term" value="F:FAD binding"/>
    <property type="evidence" value="ECO:0007669"/>
    <property type="project" value="InterPro"/>
</dbReference>
<sequence length="314" mass="32610">MSQDRERLDALAHALESVVGADAVRRDEPMSAHTTFKVGGPADLFVSPASEDELVRVVRACRDTGVPHFLLGLGSDLLVGDGGYRGVMVDCAGALDDILMLGDPRERCQIVCEAGAAIADASALAASLGLTGLEFACGIPGSVGGAVFMNAGAYDGCCADVLESVRCLMPSGFVEEIPAGELEMGYRTSRVRTEGLVVLSATFALEPGDAAAIAARVAELTEARESKQPLELPSAGSTFKRPEGHFAGKLITDAGLKGYQVGGAAVSTKHAGFVVNVGGATAADVRAVISHVQDEVKRQFDVSLEPEVRFVGEF</sequence>
<evidence type="ECO:0000256" key="13">
    <source>
        <dbReference type="ARBA" id="ARBA00023002"/>
    </source>
</evidence>
<gene>
    <name evidence="19" type="primary">murB_2</name>
    <name evidence="17" type="synonym">murB</name>
    <name evidence="19" type="ORF">Pcatena_13180</name>
</gene>
<dbReference type="Pfam" id="PF01565">
    <property type="entry name" value="FAD_binding_4"/>
    <property type="match status" value="1"/>
</dbReference>
<keyword evidence="9 17" id="KW-0274">FAD</keyword>
<dbReference type="Proteomes" id="UP000273154">
    <property type="component" value="Chromosome"/>
</dbReference>
<keyword evidence="10 17" id="KW-0521">NADP</keyword>
<keyword evidence="14 17" id="KW-0131">Cell cycle</keyword>
<dbReference type="GO" id="GO:0071555">
    <property type="term" value="P:cell wall organization"/>
    <property type="evidence" value="ECO:0007669"/>
    <property type="project" value="UniProtKB-KW"/>
</dbReference>
<feature type="domain" description="FAD-binding PCMH-type" evidence="18">
    <location>
        <begin position="38"/>
        <end position="208"/>
    </location>
</feature>
<keyword evidence="7 17" id="KW-0132">Cell division</keyword>
<comment type="cofactor">
    <cofactor evidence="1 17">
        <name>FAD</name>
        <dbReference type="ChEBI" id="CHEBI:57692"/>
    </cofactor>
</comment>
<dbReference type="EMBL" id="AP019367">
    <property type="protein sequence ID" value="BBH50731.1"/>
    <property type="molecule type" value="Genomic_DNA"/>
</dbReference>
<feature type="active site" evidence="17">
    <location>
        <position position="307"/>
    </location>
</feature>
<keyword evidence="12 17" id="KW-0573">Peptidoglycan synthesis</keyword>
<dbReference type="RefSeq" id="WP_126422787.1">
    <property type="nucleotide sequence ID" value="NZ_AP019367.1"/>
</dbReference>
<evidence type="ECO:0000313" key="19">
    <source>
        <dbReference type="EMBL" id="BBH50731.1"/>
    </source>
</evidence>
<dbReference type="PANTHER" id="PTHR21071">
    <property type="entry name" value="UDP-N-ACETYLENOLPYRUVOYLGLUCOSAMINE REDUCTASE"/>
    <property type="match status" value="1"/>
</dbReference>
<comment type="function">
    <text evidence="2 17">Cell wall formation.</text>
</comment>
<dbReference type="KEGG" id="pcat:Pcatena_13180"/>
<evidence type="ECO:0000256" key="12">
    <source>
        <dbReference type="ARBA" id="ARBA00022984"/>
    </source>
</evidence>
<dbReference type="Gene3D" id="3.30.43.10">
    <property type="entry name" value="Uridine Diphospho-n-acetylenolpyruvylglucosamine Reductase, domain 2"/>
    <property type="match status" value="1"/>
</dbReference>
<evidence type="ECO:0000256" key="16">
    <source>
        <dbReference type="ARBA" id="ARBA00048914"/>
    </source>
</evidence>
<keyword evidence="6 17" id="KW-0963">Cytoplasm</keyword>
<dbReference type="SUPFAM" id="SSF56194">
    <property type="entry name" value="Uridine diphospho-N-Acetylenolpyruvylglucosamine reductase, MurB, C-terminal domain"/>
    <property type="match status" value="1"/>
</dbReference>
<evidence type="ECO:0000256" key="3">
    <source>
        <dbReference type="ARBA" id="ARBA00004496"/>
    </source>
</evidence>
<dbReference type="EC" id="1.3.1.98" evidence="17"/>
<evidence type="ECO:0000256" key="1">
    <source>
        <dbReference type="ARBA" id="ARBA00001974"/>
    </source>
</evidence>
<dbReference type="InterPro" id="IPR036635">
    <property type="entry name" value="MurB_C_sf"/>
</dbReference>
<dbReference type="GO" id="GO:0008360">
    <property type="term" value="P:regulation of cell shape"/>
    <property type="evidence" value="ECO:0007669"/>
    <property type="project" value="UniProtKB-KW"/>
</dbReference>
<dbReference type="GO" id="GO:0051301">
    <property type="term" value="P:cell division"/>
    <property type="evidence" value="ECO:0007669"/>
    <property type="project" value="UniProtKB-KW"/>
</dbReference>
<dbReference type="GO" id="GO:0008762">
    <property type="term" value="F:UDP-N-acetylmuramate dehydrogenase activity"/>
    <property type="evidence" value="ECO:0007669"/>
    <property type="project" value="UniProtKB-UniRule"/>
</dbReference>
<accession>A0A3G9JYZ4</accession>
<comment type="subcellular location">
    <subcellularLocation>
        <location evidence="3 17">Cytoplasm</location>
    </subcellularLocation>
</comment>
<evidence type="ECO:0000256" key="7">
    <source>
        <dbReference type="ARBA" id="ARBA00022618"/>
    </source>
</evidence>
<dbReference type="InterPro" id="IPR006094">
    <property type="entry name" value="Oxid_FAD_bind_N"/>
</dbReference>
<evidence type="ECO:0000256" key="14">
    <source>
        <dbReference type="ARBA" id="ARBA00023306"/>
    </source>
</evidence>
<dbReference type="Gene3D" id="3.30.465.10">
    <property type="match status" value="1"/>
</dbReference>
<dbReference type="NCBIfam" id="NF010480">
    <property type="entry name" value="PRK13905.1"/>
    <property type="match status" value="1"/>
</dbReference>
<dbReference type="InterPro" id="IPR036318">
    <property type="entry name" value="FAD-bd_PCMH-like_sf"/>
</dbReference>
<reference evidence="20" key="1">
    <citation type="submission" date="2018-11" db="EMBL/GenBank/DDBJ databases">
        <title>Comparative genomics of Parolsenella catena and Libanicoccus massiliensis: Reclassification of Libanicoccus massiliensis as Parolsenella massiliensis comb. nov.</title>
        <authorList>
            <person name="Sakamoto M."/>
            <person name="Ikeyama N."/>
            <person name="Murakami T."/>
            <person name="Mori H."/>
            <person name="Yuki M."/>
            <person name="Ohkuma M."/>
        </authorList>
    </citation>
    <scope>NUCLEOTIDE SEQUENCE [LARGE SCALE GENOMIC DNA]</scope>
    <source>
        <strain evidence="20">JCM 31932</strain>
    </source>
</reference>
<evidence type="ECO:0000256" key="4">
    <source>
        <dbReference type="ARBA" id="ARBA00004752"/>
    </source>
</evidence>
<dbReference type="InterPro" id="IPR011601">
    <property type="entry name" value="MurB_C"/>
</dbReference>
<keyword evidence="20" id="KW-1185">Reference proteome</keyword>
<proteinExistence type="inferred from homology"/>
<dbReference type="SUPFAM" id="SSF56176">
    <property type="entry name" value="FAD-binding/transporter-associated domain-like"/>
    <property type="match status" value="1"/>
</dbReference>
<evidence type="ECO:0000259" key="18">
    <source>
        <dbReference type="PROSITE" id="PS51387"/>
    </source>
</evidence>
<name>A0A3G9JYZ4_9ACTN</name>
<protein>
    <recommendedName>
        <fullName evidence="17">UDP-N-acetylenolpyruvoylglucosamine reductase</fullName>
        <ecNumber evidence="17">1.3.1.98</ecNumber>
    </recommendedName>
    <alternativeName>
        <fullName evidence="17">UDP-N-acetylmuramate dehydrogenase</fullName>
    </alternativeName>
</protein>
<dbReference type="Gene3D" id="3.90.78.10">
    <property type="entry name" value="UDP-N-acetylenolpyruvoylglucosamine reductase, C-terminal domain"/>
    <property type="match status" value="1"/>
</dbReference>
<evidence type="ECO:0000256" key="5">
    <source>
        <dbReference type="ARBA" id="ARBA00010485"/>
    </source>
</evidence>
<evidence type="ECO:0000256" key="11">
    <source>
        <dbReference type="ARBA" id="ARBA00022960"/>
    </source>
</evidence>
<evidence type="ECO:0000256" key="15">
    <source>
        <dbReference type="ARBA" id="ARBA00023316"/>
    </source>
</evidence>
<evidence type="ECO:0000256" key="9">
    <source>
        <dbReference type="ARBA" id="ARBA00022827"/>
    </source>
</evidence>
<comment type="pathway">
    <text evidence="4 17">Cell wall biogenesis; peptidoglycan biosynthesis.</text>
</comment>
<evidence type="ECO:0000313" key="20">
    <source>
        <dbReference type="Proteomes" id="UP000273154"/>
    </source>
</evidence>
<dbReference type="GO" id="GO:0009252">
    <property type="term" value="P:peptidoglycan biosynthetic process"/>
    <property type="evidence" value="ECO:0007669"/>
    <property type="project" value="UniProtKB-UniRule"/>
</dbReference>
<evidence type="ECO:0000256" key="6">
    <source>
        <dbReference type="ARBA" id="ARBA00022490"/>
    </source>
</evidence>
<dbReference type="InterPro" id="IPR016167">
    <property type="entry name" value="FAD-bd_PCMH_sub1"/>
</dbReference>
<dbReference type="GeneID" id="88849454"/>
<dbReference type="Pfam" id="PF02873">
    <property type="entry name" value="MurB_C"/>
    <property type="match status" value="1"/>
</dbReference>
<dbReference type="OrthoDB" id="9804753at2"/>
<dbReference type="GO" id="GO:0005829">
    <property type="term" value="C:cytosol"/>
    <property type="evidence" value="ECO:0007669"/>
    <property type="project" value="TreeGrafter"/>
</dbReference>
<dbReference type="PROSITE" id="PS51387">
    <property type="entry name" value="FAD_PCMH"/>
    <property type="match status" value="1"/>
</dbReference>
<dbReference type="InterPro" id="IPR016169">
    <property type="entry name" value="FAD-bd_PCMH_sub2"/>
</dbReference>
<dbReference type="InterPro" id="IPR016166">
    <property type="entry name" value="FAD-bd_PCMH"/>
</dbReference>
<evidence type="ECO:0000256" key="10">
    <source>
        <dbReference type="ARBA" id="ARBA00022857"/>
    </source>
</evidence>
<evidence type="ECO:0000256" key="17">
    <source>
        <dbReference type="HAMAP-Rule" id="MF_00037"/>
    </source>
</evidence>
<feature type="active site" evidence="17">
    <location>
        <position position="187"/>
    </location>
</feature>
<dbReference type="HAMAP" id="MF_00037">
    <property type="entry name" value="MurB"/>
    <property type="match status" value="1"/>
</dbReference>
<evidence type="ECO:0000256" key="2">
    <source>
        <dbReference type="ARBA" id="ARBA00003921"/>
    </source>
</evidence>
<dbReference type="NCBIfam" id="TIGR00179">
    <property type="entry name" value="murB"/>
    <property type="match status" value="1"/>
</dbReference>
<keyword evidence="11 17" id="KW-0133">Cell shape</keyword>
<evidence type="ECO:0000256" key="8">
    <source>
        <dbReference type="ARBA" id="ARBA00022630"/>
    </source>
</evidence>
<keyword evidence="8 17" id="KW-0285">Flavoprotein</keyword>
<dbReference type="UniPathway" id="UPA00219"/>
<comment type="similarity">
    <text evidence="5 17">Belongs to the MurB family.</text>
</comment>
<keyword evidence="13 17" id="KW-0560">Oxidoreductase</keyword>
<feature type="active site" description="Proton donor" evidence="17">
    <location>
        <position position="237"/>
    </location>
</feature>
<dbReference type="InterPro" id="IPR003170">
    <property type="entry name" value="MurB"/>
</dbReference>
<dbReference type="AlphaFoldDB" id="A0A3G9JYZ4"/>
<dbReference type="PANTHER" id="PTHR21071:SF4">
    <property type="entry name" value="UDP-N-ACETYLENOLPYRUVOYLGLUCOSAMINE REDUCTASE"/>
    <property type="match status" value="1"/>
</dbReference>